<comment type="caution">
    <text evidence="2">The sequence shown here is derived from an EMBL/GenBank/DDBJ whole genome shotgun (WGS) entry which is preliminary data.</text>
</comment>
<name>A0A7C4AIC3_9BACT</name>
<dbReference type="Gene3D" id="1.25.40.10">
    <property type="entry name" value="Tetratricopeptide repeat domain"/>
    <property type="match status" value="1"/>
</dbReference>
<dbReference type="InterPro" id="IPR019734">
    <property type="entry name" value="TPR_rpt"/>
</dbReference>
<feature type="repeat" description="TPR" evidence="1">
    <location>
        <begin position="53"/>
        <end position="86"/>
    </location>
</feature>
<protein>
    <submittedName>
        <fullName evidence="2">Tetratricopeptide repeat protein</fullName>
    </submittedName>
</protein>
<keyword evidence="1" id="KW-0802">TPR repeat</keyword>
<dbReference type="Pfam" id="PF13429">
    <property type="entry name" value="TPR_15"/>
    <property type="match status" value="1"/>
</dbReference>
<dbReference type="InterPro" id="IPR011990">
    <property type="entry name" value="TPR-like_helical_dom_sf"/>
</dbReference>
<dbReference type="SUPFAM" id="SSF48452">
    <property type="entry name" value="TPR-like"/>
    <property type="match status" value="1"/>
</dbReference>
<proteinExistence type="predicted"/>
<evidence type="ECO:0000313" key="2">
    <source>
        <dbReference type="EMBL" id="HGG93503.1"/>
    </source>
</evidence>
<organism evidence="2">
    <name type="scientific">Fundidesulfovibrio putealis</name>
    <dbReference type="NCBI Taxonomy" id="270496"/>
    <lineage>
        <taxon>Bacteria</taxon>
        <taxon>Pseudomonadati</taxon>
        <taxon>Thermodesulfobacteriota</taxon>
        <taxon>Desulfovibrionia</taxon>
        <taxon>Desulfovibrionales</taxon>
        <taxon>Desulfovibrionaceae</taxon>
        <taxon>Fundidesulfovibrio</taxon>
    </lineage>
</organism>
<reference evidence="2" key="1">
    <citation type="journal article" date="2020" name="mSystems">
        <title>Genome- and Community-Level Interaction Insights into Carbon Utilization and Element Cycling Functions of Hydrothermarchaeota in Hydrothermal Sediment.</title>
        <authorList>
            <person name="Zhou Z."/>
            <person name="Liu Y."/>
            <person name="Xu W."/>
            <person name="Pan J."/>
            <person name="Luo Z.H."/>
            <person name="Li M."/>
        </authorList>
    </citation>
    <scope>NUCLEOTIDE SEQUENCE [LARGE SCALE GENOMIC DNA]</scope>
    <source>
        <strain evidence="2">SpSt-413</strain>
    </source>
</reference>
<accession>A0A7C4AIC3</accession>
<evidence type="ECO:0000256" key="1">
    <source>
        <dbReference type="PROSITE-ProRule" id="PRU00339"/>
    </source>
</evidence>
<gene>
    <name evidence="2" type="ORF">ENR59_11220</name>
</gene>
<dbReference type="PROSITE" id="PS50005">
    <property type="entry name" value="TPR"/>
    <property type="match status" value="1"/>
</dbReference>
<dbReference type="AlphaFoldDB" id="A0A7C4AIC3"/>
<sequence>MDRALDLVTRALSSAPENPYYIDSLAWVHFKRGDLDKAWAEIQRATSRELEDPAVWEHYGDIAKAMGNKKEAAKGYRKALEMKSPNAAEIQRKLDALK</sequence>
<dbReference type="EMBL" id="DSRP01000778">
    <property type="protein sequence ID" value="HGG93503.1"/>
    <property type="molecule type" value="Genomic_DNA"/>
</dbReference>